<name>A0ABQ9CTQ8_9PASS</name>
<dbReference type="Pfam" id="PF00078">
    <property type="entry name" value="RVT_1"/>
    <property type="match status" value="1"/>
</dbReference>
<sequence>MLFNISKLSIRGNQTHFAQGNGCPVLFKRKLLQAFHEIECSYHSVGTNTKIAAGALRSPKVKDILSKAFDTVTHNILLSKLRQWGLGEWTGRWIENWLNGRSQRIVISGTGVSWRPVTSGVPQGSVLGPALFNLLISDSEEGTGVCSASSLRQGCEEWLILQSAVQPFRGTPEVREMGREKPSGIQQRQMQVLYLGRNNPRHWCKLGADLLESSSEEDLEVLVDNKLSLSQLGDRRLMVSWGALGRAMPAGQVGDPDPLLSPGEAQLECSVQFWVPQYKRHGAPGAGPVEAAEMLKGLEHLLYEERLRELGLFSLESRH</sequence>
<reference evidence="2" key="1">
    <citation type="submission" date="2019-10" db="EMBL/GenBank/DDBJ databases">
        <authorList>
            <person name="Soares A.E.R."/>
            <person name="Aleixo A."/>
            <person name="Schneider P."/>
            <person name="Miyaki C.Y."/>
            <person name="Schneider M.P."/>
            <person name="Mello C."/>
            <person name="Vasconcelos A.T.R."/>
        </authorList>
    </citation>
    <scope>NUCLEOTIDE SEQUENCE</scope>
    <source>
        <tissue evidence="2">Muscle</tissue>
    </source>
</reference>
<dbReference type="InterPro" id="IPR000477">
    <property type="entry name" value="RT_dom"/>
</dbReference>
<evidence type="ECO:0000313" key="3">
    <source>
        <dbReference type="Proteomes" id="UP001145742"/>
    </source>
</evidence>
<evidence type="ECO:0000313" key="2">
    <source>
        <dbReference type="EMBL" id="KAJ7405861.1"/>
    </source>
</evidence>
<dbReference type="EMBL" id="WHWB01034690">
    <property type="protein sequence ID" value="KAJ7405861.1"/>
    <property type="molecule type" value="Genomic_DNA"/>
</dbReference>
<dbReference type="PANTHER" id="PTHR33332">
    <property type="entry name" value="REVERSE TRANSCRIPTASE DOMAIN-CONTAINING PROTEIN"/>
    <property type="match status" value="1"/>
</dbReference>
<organism evidence="2 3">
    <name type="scientific">Willisornis vidua</name>
    <name type="common">Xingu scale-backed antbird</name>
    <dbReference type="NCBI Taxonomy" id="1566151"/>
    <lineage>
        <taxon>Eukaryota</taxon>
        <taxon>Metazoa</taxon>
        <taxon>Chordata</taxon>
        <taxon>Craniata</taxon>
        <taxon>Vertebrata</taxon>
        <taxon>Euteleostomi</taxon>
        <taxon>Archelosauria</taxon>
        <taxon>Archosauria</taxon>
        <taxon>Dinosauria</taxon>
        <taxon>Saurischia</taxon>
        <taxon>Theropoda</taxon>
        <taxon>Coelurosauria</taxon>
        <taxon>Aves</taxon>
        <taxon>Neognathae</taxon>
        <taxon>Neoaves</taxon>
        <taxon>Telluraves</taxon>
        <taxon>Australaves</taxon>
        <taxon>Passeriformes</taxon>
        <taxon>Thamnophilidae</taxon>
        <taxon>Willisornis</taxon>
    </lineage>
</organism>
<gene>
    <name evidence="2" type="ORF">WISP_137178</name>
</gene>
<dbReference type="Proteomes" id="UP001145742">
    <property type="component" value="Unassembled WGS sequence"/>
</dbReference>
<comment type="caution">
    <text evidence="2">The sequence shown here is derived from an EMBL/GenBank/DDBJ whole genome shotgun (WGS) entry which is preliminary data.</text>
</comment>
<feature type="domain" description="Reverse transcriptase" evidence="1">
    <location>
        <begin position="65"/>
        <end position="139"/>
    </location>
</feature>
<protein>
    <submittedName>
        <fullName evidence="2">Rna-directed dna polymerase from mobile element jockey-like</fullName>
    </submittedName>
</protein>
<evidence type="ECO:0000259" key="1">
    <source>
        <dbReference type="Pfam" id="PF00078"/>
    </source>
</evidence>
<proteinExistence type="predicted"/>
<accession>A0ABQ9CTQ8</accession>
<keyword evidence="3" id="KW-1185">Reference proteome</keyword>